<dbReference type="InterPro" id="IPR016181">
    <property type="entry name" value="Acyl_CoA_acyltransferase"/>
</dbReference>
<proteinExistence type="predicted"/>
<gene>
    <name evidence="2" type="ORF">ITX54_16085</name>
</gene>
<name>A0AA40X439_9GAMM</name>
<protein>
    <submittedName>
        <fullName evidence="2">GNAT family N-acetyltransferase</fullName>
    </submittedName>
</protein>
<dbReference type="PROSITE" id="PS51186">
    <property type="entry name" value="GNAT"/>
    <property type="match status" value="1"/>
</dbReference>
<dbReference type="CDD" id="cd04301">
    <property type="entry name" value="NAT_SF"/>
    <property type="match status" value="1"/>
</dbReference>
<evidence type="ECO:0000313" key="2">
    <source>
        <dbReference type="EMBL" id="MBF6638185.1"/>
    </source>
</evidence>
<dbReference type="EMBL" id="JADMKS010000006">
    <property type="protein sequence ID" value="MBF6638185.1"/>
    <property type="molecule type" value="Genomic_DNA"/>
</dbReference>
<feature type="domain" description="N-acetyltransferase" evidence="1">
    <location>
        <begin position="16"/>
        <end position="156"/>
    </location>
</feature>
<dbReference type="InterPro" id="IPR052729">
    <property type="entry name" value="Acyl/Acetyltrans_Enzymes"/>
</dbReference>
<dbReference type="Pfam" id="PF18014">
    <property type="entry name" value="Acetyltransf_18"/>
    <property type="match status" value="1"/>
</dbReference>
<dbReference type="RefSeq" id="WP_194978379.1">
    <property type="nucleotide sequence ID" value="NZ_JADMKS010000006.1"/>
</dbReference>
<dbReference type="InterPro" id="IPR000182">
    <property type="entry name" value="GNAT_dom"/>
</dbReference>
<dbReference type="Gene3D" id="3.40.630.90">
    <property type="match status" value="1"/>
</dbReference>
<dbReference type="Proteomes" id="UP000705283">
    <property type="component" value="Unassembled WGS sequence"/>
</dbReference>
<dbReference type="AlphaFoldDB" id="A0AA40X439"/>
<dbReference type="Pfam" id="PF13508">
    <property type="entry name" value="Acetyltransf_7"/>
    <property type="match status" value="1"/>
</dbReference>
<dbReference type="PANTHER" id="PTHR47237">
    <property type="entry name" value="SLL0310 PROTEIN"/>
    <property type="match status" value="1"/>
</dbReference>
<dbReference type="Gene3D" id="3.40.630.30">
    <property type="match status" value="1"/>
</dbReference>
<organism evidence="2 3">
    <name type="scientific">Rouxiella silvae</name>
    <dbReference type="NCBI Taxonomy" id="1646373"/>
    <lineage>
        <taxon>Bacteria</taxon>
        <taxon>Pseudomonadati</taxon>
        <taxon>Pseudomonadota</taxon>
        <taxon>Gammaproteobacteria</taxon>
        <taxon>Enterobacterales</taxon>
        <taxon>Yersiniaceae</taxon>
        <taxon>Rouxiella</taxon>
    </lineage>
</organism>
<evidence type="ECO:0000313" key="3">
    <source>
        <dbReference type="Proteomes" id="UP000705283"/>
    </source>
</evidence>
<dbReference type="PANTHER" id="PTHR47237:SF2">
    <property type="entry name" value="BLL4206 PROTEIN"/>
    <property type="match status" value="1"/>
</dbReference>
<dbReference type="GO" id="GO:0016747">
    <property type="term" value="F:acyltransferase activity, transferring groups other than amino-acyl groups"/>
    <property type="evidence" value="ECO:0007669"/>
    <property type="project" value="InterPro"/>
</dbReference>
<dbReference type="InterPro" id="IPR041496">
    <property type="entry name" value="YitH/HolE_GNAT"/>
</dbReference>
<evidence type="ECO:0000259" key="1">
    <source>
        <dbReference type="PROSITE" id="PS51186"/>
    </source>
</evidence>
<reference evidence="2" key="1">
    <citation type="submission" date="2020-11" db="EMBL/GenBank/DDBJ databases">
        <authorList>
            <person name="Lee S.D."/>
        </authorList>
    </citation>
    <scope>NUCLEOTIDE SEQUENCE</scope>
    <source>
        <strain evidence="2">SAP-2</strain>
    </source>
</reference>
<reference evidence="2" key="2">
    <citation type="submission" date="2022-09" db="EMBL/GenBank/DDBJ databases">
        <title>Rouxiella aceris sp. nov., isolated from tree sap and emended description of the genus Rhouxiella.</title>
        <authorList>
            <person name="Kim I.S."/>
        </authorList>
    </citation>
    <scope>NUCLEOTIDE SEQUENCE</scope>
    <source>
        <strain evidence="2">SAP-2</strain>
    </source>
</reference>
<sequence>MTKQTANAEPQTMTDIVLREMTAEDLPACHGLSQAVGWSHRLPDWTLAFECGKGWVAESAGLVVGSALYWKWGSDYSTLGLVIVSPECQGRGVGKKLLTTLLAKLEGTKVRLHATPEGKPLYEKLGFVTTGGICQHQSPELHVIPAPALGEDCQLQPLKLEDVATLTELDTLSSGMQRSALYQALLDPSSPARIEKGLMLTRNGQPVGFSMLRKFGRGDVIGPVIAASLEEAKLLIAQLLSESSGKFVRLDVEGALGLSEWLTGLGLPCVDKPTTMYKDGEPCICAAGWRNFSLITQAMG</sequence>
<accession>A0AA40X439</accession>
<comment type="caution">
    <text evidence="2">The sequence shown here is derived from an EMBL/GenBank/DDBJ whole genome shotgun (WGS) entry which is preliminary data.</text>
</comment>
<dbReference type="SUPFAM" id="SSF55729">
    <property type="entry name" value="Acyl-CoA N-acyltransferases (Nat)"/>
    <property type="match status" value="1"/>
</dbReference>